<dbReference type="Proteomes" id="UP000001366">
    <property type="component" value="Chromosome"/>
</dbReference>
<dbReference type="PANTHER" id="PTHR30469:SF15">
    <property type="entry name" value="HLYD FAMILY OF SECRETION PROTEINS"/>
    <property type="match status" value="1"/>
</dbReference>
<dbReference type="EMBL" id="CP001230">
    <property type="protein sequence ID" value="ACO03833.1"/>
    <property type="molecule type" value="Genomic_DNA"/>
</dbReference>
<accession>C0QRL4</accession>
<reference evidence="3 4" key="1">
    <citation type="journal article" date="2009" name="J. Bacteriol.">
        <title>Complete and draft genome sequences of six members of the Aquificales.</title>
        <authorList>
            <person name="Reysenbach A.L."/>
            <person name="Hamamura N."/>
            <person name="Podar M."/>
            <person name="Griffiths E."/>
            <person name="Ferreira S."/>
            <person name="Hochstein R."/>
            <person name="Heidelberg J."/>
            <person name="Johnson J."/>
            <person name="Mead D."/>
            <person name="Pohorille A."/>
            <person name="Sarmiento M."/>
            <person name="Schweighofer K."/>
            <person name="Seshadri R."/>
            <person name="Voytek M.A."/>
        </authorList>
    </citation>
    <scope>NUCLEOTIDE SEQUENCE [LARGE SCALE GENOMIC DNA]</scope>
    <source>
        <strain evidence="4">DSM 14350 / EX-H1</strain>
    </source>
</reference>
<dbReference type="InterPro" id="IPR058625">
    <property type="entry name" value="MdtA-like_BSH"/>
</dbReference>
<dbReference type="eggNOG" id="COG0845">
    <property type="taxonomic scope" value="Bacteria"/>
</dbReference>
<evidence type="ECO:0000256" key="1">
    <source>
        <dbReference type="SAM" id="Coils"/>
    </source>
</evidence>
<dbReference type="Gene3D" id="2.40.30.170">
    <property type="match status" value="1"/>
</dbReference>
<dbReference type="SUPFAM" id="SSF111369">
    <property type="entry name" value="HlyD-like secretion proteins"/>
    <property type="match status" value="1"/>
</dbReference>
<dbReference type="GO" id="GO:0015562">
    <property type="term" value="F:efflux transmembrane transporter activity"/>
    <property type="evidence" value="ECO:0007669"/>
    <property type="project" value="TreeGrafter"/>
</dbReference>
<dbReference type="KEGG" id="pmx:PERMA_1543"/>
<dbReference type="HOGENOM" id="CLU_061532_0_0_0"/>
<dbReference type="Gene3D" id="2.40.50.100">
    <property type="match status" value="1"/>
</dbReference>
<dbReference type="Gene3D" id="1.10.287.470">
    <property type="entry name" value="Helix hairpin bin"/>
    <property type="match status" value="1"/>
</dbReference>
<name>C0QRL4_PERMH</name>
<sequence>MRKYIAFFIVFLLIAGGIKILREKRKALENDIKPEPVSVILEGKAVKRGKLEIYRDFTGSVFPEKTVKLSSKITGNILKLNVKEGDTVKKGQTIAVIDTRQIEEDIKSLKKEVEYLRDQIEINREKLKTAKANYKYTKNIYERDRILFENKAIPEEALELSHLKLVKAETDLKVIQKSIDALNKKIESLLSKIKSLEIFAEYGTVRSPVNGQIGRIFLYEGSFAVAGKPVLEVYTGRKILVNIPPDIYNRIDEGYPVKIAFNGRDIKGYISKKYVTSEIKLPQIEIKSDSLGNIPVGVNIPVKIYLETDDGFIVPVNSILDLTGKRYVITEKKGKFIKIPVELKGVYRDKAVVKGDLTEGMVVAVGSDPTLRRALFMGKGKIVTEGKD</sequence>
<dbReference type="Pfam" id="PF25917">
    <property type="entry name" value="BSH_RND"/>
    <property type="match status" value="1"/>
</dbReference>
<feature type="coiled-coil region" evidence="1">
    <location>
        <begin position="165"/>
        <end position="199"/>
    </location>
</feature>
<dbReference type="GO" id="GO:1990281">
    <property type="term" value="C:efflux pump complex"/>
    <property type="evidence" value="ECO:0007669"/>
    <property type="project" value="TreeGrafter"/>
</dbReference>
<proteinExistence type="predicted"/>
<dbReference type="AlphaFoldDB" id="C0QRL4"/>
<dbReference type="Gene3D" id="2.40.420.20">
    <property type="match status" value="1"/>
</dbReference>
<feature type="coiled-coil region" evidence="1">
    <location>
        <begin position="99"/>
        <end position="133"/>
    </location>
</feature>
<dbReference type="OrthoDB" id="9772050at2"/>
<gene>
    <name evidence="3" type="ordered locus">PERMA_1543</name>
</gene>
<dbReference type="STRING" id="123214.PERMA_1543"/>
<keyword evidence="1" id="KW-0175">Coiled coil</keyword>
<protein>
    <submittedName>
        <fullName evidence="3">Putative efflux transporter, RND family, MFP subunit</fullName>
    </submittedName>
</protein>
<dbReference type="PANTHER" id="PTHR30469">
    <property type="entry name" value="MULTIDRUG RESISTANCE PROTEIN MDTA"/>
    <property type="match status" value="1"/>
</dbReference>
<keyword evidence="4" id="KW-1185">Reference proteome</keyword>
<dbReference type="PaxDb" id="123214-PERMA_1543"/>
<organism evidence="3 4">
    <name type="scientific">Persephonella marina (strain DSM 14350 / EX-H1)</name>
    <dbReference type="NCBI Taxonomy" id="123214"/>
    <lineage>
        <taxon>Bacteria</taxon>
        <taxon>Pseudomonadati</taxon>
        <taxon>Aquificota</taxon>
        <taxon>Aquificia</taxon>
        <taxon>Aquificales</taxon>
        <taxon>Hydrogenothermaceae</taxon>
        <taxon>Persephonella</taxon>
    </lineage>
</organism>
<feature type="domain" description="Multidrug resistance protein MdtA-like barrel-sandwich hybrid" evidence="2">
    <location>
        <begin position="66"/>
        <end position="229"/>
    </location>
</feature>
<dbReference type="RefSeq" id="WP_012676072.1">
    <property type="nucleotide sequence ID" value="NC_012440.1"/>
</dbReference>
<evidence type="ECO:0000313" key="4">
    <source>
        <dbReference type="Proteomes" id="UP000001366"/>
    </source>
</evidence>
<evidence type="ECO:0000313" key="3">
    <source>
        <dbReference type="EMBL" id="ACO03833.1"/>
    </source>
</evidence>
<evidence type="ECO:0000259" key="2">
    <source>
        <dbReference type="Pfam" id="PF25917"/>
    </source>
</evidence>